<dbReference type="InParanoid" id="A0A0C3GHG3"/>
<gene>
    <name evidence="3" type="ORF">PILCRDRAFT_171388</name>
</gene>
<dbReference type="Proteomes" id="UP000054166">
    <property type="component" value="Unassembled WGS sequence"/>
</dbReference>
<dbReference type="AlphaFoldDB" id="A0A0C3GHG3"/>
<feature type="region of interest" description="Disordered" evidence="2">
    <location>
        <begin position="1"/>
        <end position="29"/>
    </location>
</feature>
<feature type="compositionally biased region" description="Low complexity" evidence="2">
    <location>
        <begin position="293"/>
        <end position="313"/>
    </location>
</feature>
<feature type="region of interest" description="Disordered" evidence="2">
    <location>
        <begin position="293"/>
        <end position="358"/>
    </location>
</feature>
<sequence>MLPSHSDSPQPTSVEASTTSPSIHSTPSRRIIGATIARNAVATKHRRTQAAVLLTSEDTNDSPMPPLISRQLDVSTTSQSCTRTTISPTSDIPGSTCLQSAEQITTSDIRSQGAKIHAPMPKKSHISKLLGWGIYIASQTRSSSTDLLGHNADIKVSSDPSAPGDNLHFPTNPIPIVRSATAPPNNTAEDDDRTHASARTSSDSIAGRPSGLLSSTHEFSDAENELSGAATLEGTYYSLNTPSPPTTLSGGSMAESPSRASVSTIRAIQNNVAELDVFSPGYPTITWPSVFSNNASSSSSEPPTSSSPNTPANGIPMLVPKHPMPDSSSLTRSSSSSTIHSAHQQTATLPSAGPQSGLVLERKTKFGYSPIKPKKRDLAATLTQTVRDLEMQCEEYALEVARLKSELETSEKQRKNATEISRFLMSEWGPIPSEQEQLRVDIADGFTSASPGIEATMHNLQGQVAHLTNALQLVTQVVFGEEFDILPDQSIPPAFPEDKDTGSVTTRWDQLFSLIRRKSTTRSALTSPATGSAGPNSQDGSS</sequence>
<reference evidence="4" key="2">
    <citation type="submission" date="2015-01" db="EMBL/GenBank/DDBJ databases">
        <title>Evolutionary Origins and Diversification of the Mycorrhizal Mutualists.</title>
        <authorList>
            <consortium name="DOE Joint Genome Institute"/>
            <consortium name="Mycorrhizal Genomics Consortium"/>
            <person name="Kohler A."/>
            <person name="Kuo A."/>
            <person name="Nagy L.G."/>
            <person name="Floudas D."/>
            <person name="Copeland A."/>
            <person name="Barry K.W."/>
            <person name="Cichocki N."/>
            <person name="Veneault-Fourrey C."/>
            <person name="LaButti K."/>
            <person name="Lindquist E.A."/>
            <person name="Lipzen A."/>
            <person name="Lundell T."/>
            <person name="Morin E."/>
            <person name="Murat C."/>
            <person name="Riley R."/>
            <person name="Ohm R."/>
            <person name="Sun H."/>
            <person name="Tunlid A."/>
            <person name="Henrissat B."/>
            <person name="Grigoriev I.V."/>
            <person name="Hibbett D.S."/>
            <person name="Martin F."/>
        </authorList>
    </citation>
    <scope>NUCLEOTIDE SEQUENCE [LARGE SCALE GENOMIC DNA]</scope>
    <source>
        <strain evidence="4">F 1598</strain>
    </source>
</reference>
<keyword evidence="1" id="KW-0175">Coiled coil</keyword>
<feature type="compositionally biased region" description="Polar residues" evidence="2">
    <location>
        <begin position="237"/>
        <end position="250"/>
    </location>
</feature>
<feature type="coiled-coil region" evidence="1">
    <location>
        <begin position="379"/>
        <end position="420"/>
    </location>
</feature>
<feature type="region of interest" description="Disordered" evidence="2">
    <location>
        <begin position="519"/>
        <end position="542"/>
    </location>
</feature>
<feature type="compositionally biased region" description="Polar residues" evidence="2">
    <location>
        <begin position="72"/>
        <end position="96"/>
    </location>
</feature>
<feature type="compositionally biased region" description="Low complexity" evidence="2">
    <location>
        <begin position="17"/>
        <end position="29"/>
    </location>
</feature>
<feature type="compositionally biased region" description="Polar residues" evidence="2">
    <location>
        <begin position="521"/>
        <end position="542"/>
    </location>
</feature>
<evidence type="ECO:0000313" key="3">
    <source>
        <dbReference type="EMBL" id="KIM90076.1"/>
    </source>
</evidence>
<feature type="region of interest" description="Disordered" evidence="2">
    <location>
        <begin position="157"/>
        <end position="256"/>
    </location>
</feature>
<keyword evidence="4" id="KW-1185">Reference proteome</keyword>
<proteinExistence type="predicted"/>
<protein>
    <submittedName>
        <fullName evidence="3">Uncharacterized protein</fullName>
    </submittedName>
</protein>
<name>A0A0C3GHG3_PILCF</name>
<evidence type="ECO:0000256" key="1">
    <source>
        <dbReference type="SAM" id="Coils"/>
    </source>
</evidence>
<evidence type="ECO:0000313" key="4">
    <source>
        <dbReference type="Proteomes" id="UP000054166"/>
    </source>
</evidence>
<dbReference type="EMBL" id="KN832973">
    <property type="protein sequence ID" value="KIM90076.1"/>
    <property type="molecule type" value="Genomic_DNA"/>
</dbReference>
<feature type="region of interest" description="Disordered" evidence="2">
    <location>
        <begin position="57"/>
        <end position="96"/>
    </location>
</feature>
<accession>A0A0C3GHG3</accession>
<feature type="compositionally biased region" description="Low complexity" evidence="2">
    <location>
        <begin position="327"/>
        <end position="341"/>
    </location>
</feature>
<evidence type="ECO:0000256" key="2">
    <source>
        <dbReference type="SAM" id="MobiDB-lite"/>
    </source>
</evidence>
<organism evidence="3 4">
    <name type="scientific">Piloderma croceum (strain F 1598)</name>
    <dbReference type="NCBI Taxonomy" id="765440"/>
    <lineage>
        <taxon>Eukaryota</taxon>
        <taxon>Fungi</taxon>
        <taxon>Dikarya</taxon>
        <taxon>Basidiomycota</taxon>
        <taxon>Agaricomycotina</taxon>
        <taxon>Agaricomycetes</taxon>
        <taxon>Agaricomycetidae</taxon>
        <taxon>Atheliales</taxon>
        <taxon>Atheliaceae</taxon>
        <taxon>Piloderma</taxon>
    </lineage>
</organism>
<reference evidence="3 4" key="1">
    <citation type="submission" date="2014-04" db="EMBL/GenBank/DDBJ databases">
        <authorList>
            <consortium name="DOE Joint Genome Institute"/>
            <person name="Kuo A."/>
            <person name="Tarkka M."/>
            <person name="Buscot F."/>
            <person name="Kohler A."/>
            <person name="Nagy L.G."/>
            <person name="Floudas D."/>
            <person name="Copeland A."/>
            <person name="Barry K.W."/>
            <person name="Cichocki N."/>
            <person name="Veneault-Fourrey C."/>
            <person name="LaButti K."/>
            <person name="Lindquist E.A."/>
            <person name="Lipzen A."/>
            <person name="Lundell T."/>
            <person name="Morin E."/>
            <person name="Murat C."/>
            <person name="Sun H."/>
            <person name="Tunlid A."/>
            <person name="Henrissat B."/>
            <person name="Grigoriev I.V."/>
            <person name="Hibbett D.S."/>
            <person name="Martin F."/>
            <person name="Nordberg H.P."/>
            <person name="Cantor M.N."/>
            <person name="Hua S.X."/>
        </authorList>
    </citation>
    <scope>NUCLEOTIDE SEQUENCE [LARGE SCALE GENOMIC DNA]</scope>
    <source>
        <strain evidence="3 4">F 1598</strain>
    </source>
</reference>
<feature type="compositionally biased region" description="Polar residues" evidence="2">
    <location>
        <begin position="1"/>
        <end position="16"/>
    </location>
</feature>
<dbReference type="HOGENOM" id="CLU_502583_0_0_1"/>